<name>A0ABU6Q7L8_9FABA</name>
<keyword evidence="3" id="KW-1185">Reference proteome</keyword>
<evidence type="ECO:0000313" key="2">
    <source>
        <dbReference type="EMBL" id="MED6107842.1"/>
    </source>
</evidence>
<accession>A0ABU6Q7L8</accession>
<dbReference type="Proteomes" id="UP001341840">
    <property type="component" value="Unassembled WGS sequence"/>
</dbReference>
<organism evidence="2 3">
    <name type="scientific">Stylosanthes scabra</name>
    <dbReference type="NCBI Taxonomy" id="79078"/>
    <lineage>
        <taxon>Eukaryota</taxon>
        <taxon>Viridiplantae</taxon>
        <taxon>Streptophyta</taxon>
        <taxon>Embryophyta</taxon>
        <taxon>Tracheophyta</taxon>
        <taxon>Spermatophyta</taxon>
        <taxon>Magnoliopsida</taxon>
        <taxon>eudicotyledons</taxon>
        <taxon>Gunneridae</taxon>
        <taxon>Pentapetalae</taxon>
        <taxon>rosids</taxon>
        <taxon>fabids</taxon>
        <taxon>Fabales</taxon>
        <taxon>Fabaceae</taxon>
        <taxon>Papilionoideae</taxon>
        <taxon>50 kb inversion clade</taxon>
        <taxon>dalbergioids sensu lato</taxon>
        <taxon>Dalbergieae</taxon>
        <taxon>Pterocarpus clade</taxon>
        <taxon>Stylosanthes</taxon>
    </lineage>
</organism>
<dbReference type="EMBL" id="JASCZI010000054">
    <property type="protein sequence ID" value="MED6107842.1"/>
    <property type="molecule type" value="Genomic_DNA"/>
</dbReference>
<gene>
    <name evidence="2" type="ORF">PIB30_018129</name>
</gene>
<evidence type="ECO:0000256" key="1">
    <source>
        <dbReference type="SAM" id="MobiDB-lite"/>
    </source>
</evidence>
<evidence type="ECO:0000313" key="3">
    <source>
        <dbReference type="Proteomes" id="UP001341840"/>
    </source>
</evidence>
<feature type="region of interest" description="Disordered" evidence="1">
    <location>
        <begin position="1"/>
        <end position="71"/>
    </location>
</feature>
<proteinExistence type="predicted"/>
<sequence>MEMKCADRRRRRYPLSDRTNSSSSSSNNFNKPVTKCNSLLPPPPSTLLCNGTNERRNNHNNAVIDPQQYGGEDDRFEGLDLLGAKDSIVPCRKKQRCMSSQQKKSKNSQLQDFIEKQNAYYREVDDFVLSEEEVESIHELE</sequence>
<dbReference type="PANTHER" id="PTHR35740:SF1">
    <property type="entry name" value="OS12G0111700 PROTEIN"/>
    <property type="match status" value="1"/>
</dbReference>
<reference evidence="2 3" key="1">
    <citation type="journal article" date="2023" name="Plants (Basel)">
        <title>Bridging the Gap: Combining Genomics and Transcriptomics Approaches to Understand Stylosanthes scabra, an Orphan Legume from the Brazilian Caatinga.</title>
        <authorList>
            <person name="Ferreira-Neto J.R.C."/>
            <person name="da Silva M.D."/>
            <person name="Binneck E."/>
            <person name="de Melo N.F."/>
            <person name="da Silva R.H."/>
            <person name="de Melo A.L.T.M."/>
            <person name="Pandolfi V."/>
            <person name="Bustamante F.O."/>
            <person name="Brasileiro-Vidal A.C."/>
            <person name="Benko-Iseppon A.M."/>
        </authorList>
    </citation>
    <scope>NUCLEOTIDE SEQUENCE [LARGE SCALE GENOMIC DNA]</scope>
    <source>
        <tissue evidence="2">Leaves</tissue>
    </source>
</reference>
<comment type="caution">
    <text evidence="2">The sequence shown here is derived from an EMBL/GenBank/DDBJ whole genome shotgun (WGS) entry which is preliminary data.</text>
</comment>
<dbReference type="PANTHER" id="PTHR35740">
    <property type="entry name" value="OS12G0111700 PROTEIN"/>
    <property type="match status" value="1"/>
</dbReference>
<protein>
    <submittedName>
        <fullName evidence="2">Uncharacterized protein</fullName>
    </submittedName>
</protein>